<dbReference type="PANTHER" id="PTHR32063:SF34">
    <property type="entry name" value="MULTIDRUG RESISTANCE PROTEIN MDTC"/>
    <property type="match status" value="1"/>
</dbReference>
<keyword evidence="6 7" id="KW-0472">Membrane</keyword>
<evidence type="ECO:0000256" key="2">
    <source>
        <dbReference type="ARBA" id="ARBA00022475"/>
    </source>
</evidence>
<dbReference type="SUPFAM" id="SSF82866">
    <property type="entry name" value="Multidrug efflux transporter AcrB transmembrane domain"/>
    <property type="match status" value="1"/>
</dbReference>
<keyword evidence="5 7" id="KW-1133">Transmembrane helix</keyword>
<dbReference type="PANTHER" id="PTHR32063">
    <property type="match status" value="1"/>
</dbReference>
<name>A0A158M3S6_9BORD</name>
<evidence type="ECO:0000256" key="6">
    <source>
        <dbReference type="ARBA" id="ARBA00023136"/>
    </source>
</evidence>
<evidence type="ECO:0000313" key="8">
    <source>
        <dbReference type="EMBL" id="KAK89934.1"/>
    </source>
</evidence>
<dbReference type="InterPro" id="IPR027463">
    <property type="entry name" value="AcrB_DN_DC_subdom"/>
</dbReference>
<dbReference type="Gene3D" id="3.30.2090.10">
    <property type="entry name" value="Multidrug efflux transporter AcrB TolC docking domain, DN and DC subdomains"/>
    <property type="match status" value="1"/>
</dbReference>
<dbReference type="Gene3D" id="1.20.1640.10">
    <property type="entry name" value="Multidrug efflux transporter AcrB transmembrane domain"/>
    <property type="match status" value="1"/>
</dbReference>
<gene>
    <name evidence="8" type="ORF">L497_2773</name>
</gene>
<sequence>MGFVRGDDGFSFQVMQPKIDAYRQLVLAHPAVQDVIGYNGGSLGISNSFFLIRLKSDRKERAAQVVEWLRTHAPQVAGGMFYVNVDQDLRLPGGFNTSGDQELAILASDVNMLRLWSRNISQKLQDGSELQSVDAVGDAATQQVFIEIDRLAAQRLGVDMKTVASVLSNSFSQRQVATLYDPLNQYRVVLELDPRYTEDPDVLERVQVLTAAGERVPLTAFANYTYSMVNDRVFHDGQFVATGLGFSLAPGVSLEQGLMAIDRAMAELMLPVQIQTRLGGSARSFQQTLQDQPVLILAVLITIYLVLGVLYESLLHPLTILSTLPSAGIGALLALRLAGMEFSLIALLRLFLLVGVVMKNAIMMIDVALVLERREALNPLAAIHQAAMLRLRPILMTNRAGLLGALPLVLGQGEGSELRRPLGVAIVGGLFISQLLTLYTTPAVYLALDRLKRTGRQAWRRRPS</sequence>
<feature type="transmembrane region" description="Helical" evidence="7">
    <location>
        <begin position="318"/>
        <end position="338"/>
    </location>
</feature>
<dbReference type="InterPro" id="IPR001036">
    <property type="entry name" value="Acrflvin-R"/>
</dbReference>
<dbReference type="Proteomes" id="UP000026682">
    <property type="component" value="Unassembled WGS sequence"/>
</dbReference>
<reference evidence="8 9" key="1">
    <citation type="submission" date="2014-03" db="EMBL/GenBank/DDBJ databases">
        <title>Genome sequence of Bordetella holmseii.</title>
        <authorList>
            <person name="Harvill E."/>
            <person name="Goodfield L.L."/>
            <person name="Ivanov Y."/>
            <person name="Meyer J.A."/>
            <person name="Newth C."/>
            <person name="Cassiday P."/>
            <person name="Tondella M.L."/>
            <person name="Liao P."/>
            <person name="Zimmerman J."/>
            <person name="Meert K."/>
            <person name="Wessel D."/>
            <person name="Berger J."/>
            <person name="Dean J.M."/>
            <person name="Holubkov R."/>
            <person name="Burr J."/>
            <person name="Liu T."/>
            <person name="Brinkac L.M."/>
            <person name="Sanka R."/>
            <person name="Kim M."/>
            <person name="Losada L."/>
        </authorList>
    </citation>
    <scope>NUCLEOTIDE SEQUENCE [LARGE SCALE GENOMIC DNA]</scope>
    <source>
        <strain evidence="8 9">CDC-H585-BH</strain>
    </source>
</reference>
<proteinExistence type="predicted"/>
<comment type="caution">
    <text evidence="8">The sequence shown here is derived from an EMBL/GenBank/DDBJ whole genome shotgun (WGS) entry which is preliminary data.</text>
</comment>
<dbReference type="AlphaFoldDB" id="A0A158M3S6"/>
<dbReference type="GO" id="GO:0005886">
    <property type="term" value="C:plasma membrane"/>
    <property type="evidence" value="ECO:0007669"/>
    <property type="project" value="TreeGrafter"/>
</dbReference>
<protein>
    <submittedName>
        <fullName evidence="8">Multidrug resistance protein MdtC domain protein</fullName>
    </submittedName>
</protein>
<keyword evidence="1" id="KW-0813">Transport</keyword>
<dbReference type="EMBL" id="JFZZ01000086">
    <property type="protein sequence ID" value="KAK89934.1"/>
    <property type="molecule type" value="Genomic_DNA"/>
</dbReference>
<evidence type="ECO:0000256" key="1">
    <source>
        <dbReference type="ARBA" id="ARBA00022448"/>
    </source>
</evidence>
<dbReference type="Gene3D" id="3.30.70.1430">
    <property type="entry name" value="Multidrug efflux transporter AcrB pore domain"/>
    <property type="match status" value="1"/>
</dbReference>
<keyword evidence="2" id="KW-1003">Cell membrane</keyword>
<feature type="transmembrane region" description="Helical" evidence="7">
    <location>
        <begin position="293"/>
        <end position="311"/>
    </location>
</feature>
<dbReference type="Gene3D" id="3.30.70.1440">
    <property type="entry name" value="Multidrug efflux transporter AcrB pore domain"/>
    <property type="match status" value="1"/>
</dbReference>
<feature type="transmembrane region" description="Helical" evidence="7">
    <location>
        <begin position="350"/>
        <end position="371"/>
    </location>
</feature>
<dbReference type="SUPFAM" id="SSF82714">
    <property type="entry name" value="Multidrug efflux transporter AcrB TolC docking domain, DN and DC subdomains"/>
    <property type="match status" value="1"/>
</dbReference>
<evidence type="ECO:0000256" key="3">
    <source>
        <dbReference type="ARBA" id="ARBA00022519"/>
    </source>
</evidence>
<keyword evidence="3" id="KW-0997">Cell inner membrane</keyword>
<evidence type="ECO:0000256" key="4">
    <source>
        <dbReference type="ARBA" id="ARBA00022692"/>
    </source>
</evidence>
<dbReference type="GO" id="GO:0042910">
    <property type="term" value="F:xenobiotic transmembrane transporter activity"/>
    <property type="evidence" value="ECO:0007669"/>
    <property type="project" value="TreeGrafter"/>
</dbReference>
<feature type="transmembrane region" description="Helical" evidence="7">
    <location>
        <begin position="422"/>
        <end position="448"/>
    </location>
</feature>
<dbReference type="Pfam" id="PF00873">
    <property type="entry name" value="ACR_tran"/>
    <property type="match status" value="1"/>
</dbReference>
<dbReference type="PATRIC" id="fig|1331206.3.peg.2368"/>
<keyword evidence="4 7" id="KW-0812">Transmembrane</keyword>
<accession>A0A158M3S6</accession>
<evidence type="ECO:0000256" key="5">
    <source>
        <dbReference type="ARBA" id="ARBA00022989"/>
    </source>
</evidence>
<organism evidence="8 9">
    <name type="scientific">Bordetella holmesii CDC-H585-BH</name>
    <dbReference type="NCBI Taxonomy" id="1331206"/>
    <lineage>
        <taxon>Bacteria</taxon>
        <taxon>Pseudomonadati</taxon>
        <taxon>Pseudomonadota</taxon>
        <taxon>Betaproteobacteria</taxon>
        <taxon>Burkholderiales</taxon>
        <taxon>Alcaligenaceae</taxon>
        <taxon>Bordetella</taxon>
    </lineage>
</organism>
<evidence type="ECO:0000313" key="9">
    <source>
        <dbReference type="Proteomes" id="UP000026682"/>
    </source>
</evidence>
<evidence type="ECO:0000256" key="7">
    <source>
        <dbReference type="SAM" id="Phobius"/>
    </source>
</evidence>
<feature type="transmembrane region" description="Helical" evidence="7">
    <location>
        <begin position="391"/>
        <end position="410"/>
    </location>
</feature>